<dbReference type="SUPFAM" id="SSF51735">
    <property type="entry name" value="NAD(P)-binding Rossmann-fold domains"/>
    <property type="match status" value="2"/>
</dbReference>
<dbReference type="OrthoDB" id="9775180at2"/>
<dbReference type="InterPro" id="IPR050721">
    <property type="entry name" value="Trk_Ktr_HKT_K-transport"/>
</dbReference>
<name>A0A395JIQ5_9GAMM</name>
<protein>
    <recommendedName>
        <fullName evidence="1">Trk system potassium uptake protein TrkA</fullName>
    </recommendedName>
</protein>
<evidence type="ECO:0000256" key="6">
    <source>
        <dbReference type="ARBA" id="ARBA00023065"/>
    </source>
</evidence>
<accession>A0A395JIQ5</accession>
<dbReference type="NCBIfam" id="NF007039">
    <property type="entry name" value="PRK09496.3-2"/>
    <property type="match status" value="1"/>
</dbReference>
<dbReference type="GO" id="GO:0015079">
    <property type="term" value="F:potassium ion transmembrane transporter activity"/>
    <property type="evidence" value="ECO:0007669"/>
    <property type="project" value="InterPro"/>
</dbReference>
<dbReference type="NCBIfam" id="NF007030">
    <property type="entry name" value="PRK09496.1-1"/>
    <property type="match status" value="1"/>
</dbReference>
<comment type="caution">
    <text evidence="9">The sequence shown here is derived from an EMBL/GenBank/DDBJ whole genome shotgun (WGS) entry which is preliminary data.</text>
</comment>
<dbReference type="NCBIfam" id="NF007032">
    <property type="entry name" value="PRK09496.1-4"/>
    <property type="match status" value="1"/>
</dbReference>
<feature type="domain" description="RCK N-terminal" evidence="7">
    <location>
        <begin position="232"/>
        <end position="349"/>
    </location>
</feature>
<dbReference type="FunCoup" id="A0A395JIQ5">
    <property type="interactions" value="128"/>
</dbReference>
<feature type="domain" description="RCK C-terminal" evidence="8">
    <location>
        <begin position="369"/>
        <end position="454"/>
    </location>
</feature>
<dbReference type="InParanoid" id="A0A395JIQ5"/>
<dbReference type="RefSeq" id="WP_113955421.1">
    <property type="nucleotide sequence ID" value="NZ_QNRT01000005.1"/>
</dbReference>
<evidence type="ECO:0000256" key="5">
    <source>
        <dbReference type="ARBA" id="ARBA00023027"/>
    </source>
</evidence>
<keyword evidence="5" id="KW-0520">NAD</keyword>
<feature type="domain" description="RCK N-terminal" evidence="7">
    <location>
        <begin position="1"/>
        <end position="123"/>
    </location>
</feature>
<dbReference type="Pfam" id="PF02080">
    <property type="entry name" value="TrkA_C"/>
    <property type="match status" value="2"/>
</dbReference>
<dbReference type="PANTHER" id="PTHR43833:SF5">
    <property type="entry name" value="TRK SYSTEM POTASSIUM UPTAKE PROTEIN TRKA"/>
    <property type="match status" value="1"/>
</dbReference>
<dbReference type="Gene3D" id="3.30.70.1450">
    <property type="entry name" value="Regulator of K+ conductance, C-terminal domain"/>
    <property type="match status" value="2"/>
</dbReference>
<keyword evidence="3" id="KW-0633">Potassium transport</keyword>
<dbReference type="NCBIfam" id="NF007031">
    <property type="entry name" value="PRK09496.1-2"/>
    <property type="match status" value="1"/>
</dbReference>
<keyword evidence="2" id="KW-0813">Transport</keyword>
<dbReference type="SUPFAM" id="SSF116726">
    <property type="entry name" value="TrkA C-terminal domain-like"/>
    <property type="match status" value="2"/>
</dbReference>
<dbReference type="PROSITE" id="PS51201">
    <property type="entry name" value="RCK_N"/>
    <property type="match status" value="2"/>
</dbReference>
<dbReference type="GO" id="GO:0005886">
    <property type="term" value="C:plasma membrane"/>
    <property type="evidence" value="ECO:0007669"/>
    <property type="project" value="InterPro"/>
</dbReference>
<dbReference type="InterPro" id="IPR006037">
    <property type="entry name" value="RCK_C"/>
</dbReference>
<evidence type="ECO:0000259" key="8">
    <source>
        <dbReference type="PROSITE" id="PS51202"/>
    </source>
</evidence>
<dbReference type="InterPro" id="IPR006036">
    <property type="entry name" value="K_uptake_TrkA"/>
</dbReference>
<dbReference type="PANTHER" id="PTHR43833">
    <property type="entry name" value="POTASSIUM CHANNEL PROTEIN 2-RELATED-RELATED"/>
    <property type="match status" value="1"/>
</dbReference>
<dbReference type="FunFam" id="3.40.50.720:FF:000042">
    <property type="entry name" value="Trk system potassium transporter TrkA"/>
    <property type="match status" value="1"/>
</dbReference>
<feature type="domain" description="RCK C-terminal" evidence="8">
    <location>
        <begin position="143"/>
        <end position="227"/>
    </location>
</feature>
<dbReference type="EMBL" id="QNRT01000005">
    <property type="protein sequence ID" value="RBP48827.1"/>
    <property type="molecule type" value="Genomic_DNA"/>
</dbReference>
<dbReference type="InterPro" id="IPR036721">
    <property type="entry name" value="RCK_C_sf"/>
</dbReference>
<proteinExistence type="predicted"/>
<reference evidence="9 10" key="1">
    <citation type="submission" date="2018-06" db="EMBL/GenBank/DDBJ databases">
        <title>Genomic Encyclopedia of Type Strains, Phase IV (KMG-IV): sequencing the most valuable type-strain genomes for metagenomic binning, comparative biology and taxonomic classification.</title>
        <authorList>
            <person name="Goeker M."/>
        </authorList>
    </citation>
    <scope>NUCLEOTIDE SEQUENCE [LARGE SCALE GENOMIC DNA]</scope>
    <source>
        <strain evidence="9 10">DSM 24032</strain>
    </source>
</reference>
<keyword evidence="6" id="KW-0406">Ion transport</keyword>
<dbReference type="AlphaFoldDB" id="A0A395JIQ5"/>
<sequence length="459" mass="49836">MKILILGASQVGGSIAEVLVGEENDVTIVDIDGQALHQLQNRLDIRTVTGNAAHPSVLKAAGAEDTTLLLAVTNNDEVNLVACQVAEAFFSIPTKIARLRSKEYLNNPALFKMESGFKVDVVISPEVIVCDHIMRLIEFPGALQVLDFADGLVQLIGIKAVKGGALMNCTLRDMKKHMPGIETRVAAIYRDHEVITPKSDTTIMEKDEVFFVAARQHIRQIMKQMRGKSDKPKRVFIAGGGNIGLNLANELERKGYSVKLIEYNPQRAAQIAEQVSDTIVLNGDAADSGLLLQENIENADVFCAVTEKDEVNILSANLAKRLGAKRVMALVNRPAYVENLEHRDINVIISPRVATIGSVLAHIRRGDVVAVHSLRRGKAEAIEAIAHGDANSSKVIGKGVREIPFPAGTGVGAIVRDGEVIIPNVDTKIEPQDHVIIFMDNKACISDVESLFQVSVTFL</sequence>
<evidence type="ECO:0000256" key="2">
    <source>
        <dbReference type="ARBA" id="ARBA00022448"/>
    </source>
</evidence>
<dbReference type="Gene3D" id="3.40.50.720">
    <property type="entry name" value="NAD(P)-binding Rossmann-like Domain"/>
    <property type="match status" value="2"/>
</dbReference>
<dbReference type="Proteomes" id="UP000253083">
    <property type="component" value="Unassembled WGS sequence"/>
</dbReference>
<keyword evidence="4" id="KW-0630">Potassium</keyword>
<dbReference type="InterPro" id="IPR036291">
    <property type="entry name" value="NAD(P)-bd_dom_sf"/>
</dbReference>
<evidence type="ECO:0000259" key="7">
    <source>
        <dbReference type="PROSITE" id="PS51201"/>
    </source>
</evidence>
<evidence type="ECO:0000313" key="9">
    <source>
        <dbReference type="EMBL" id="RBP48827.1"/>
    </source>
</evidence>
<gene>
    <name evidence="9" type="ORF">DFR28_105166</name>
</gene>
<evidence type="ECO:0000313" key="10">
    <source>
        <dbReference type="Proteomes" id="UP000253083"/>
    </source>
</evidence>
<keyword evidence="10" id="KW-1185">Reference proteome</keyword>
<dbReference type="PROSITE" id="PS51202">
    <property type="entry name" value="RCK_C"/>
    <property type="match status" value="2"/>
</dbReference>
<evidence type="ECO:0000256" key="3">
    <source>
        <dbReference type="ARBA" id="ARBA00022538"/>
    </source>
</evidence>
<evidence type="ECO:0000256" key="1">
    <source>
        <dbReference type="ARBA" id="ARBA00017378"/>
    </source>
</evidence>
<dbReference type="Pfam" id="PF02254">
    <property type="entry name" value="TrkA_N"/>
    <property type="match status" value="2"/>
</dbReference>
<organism evidence="9 10">
    <name type="scientific">Arenicella xantha</name>
    <dbReference type="NCBI Taxonomy" id="644221"/>
    <lineage>
        <taxon>Bacteria</taxon>
        <taxon>Pseudomonadati</taxon>
        <taxon>Pseudomonadota</taxon>
        <taxon>Gammaproteobacteria</taxon>
        <taxon>Arenicellales</taxon>
        <taxon>Arenicellaceae</taxon>
        <taxon>Arenicella</taxon>
    </lineage>
</organism>
<dbReference type="InterPro" id="IPR003148">
    <property type="entry name" value="RCK_N"/>
</dbReference>
<dbReference type="PRINTS" id="PR00335">
    <property type="entry name" value="KUPTAKETRKA"/>
</dbReference>
<evidence type="ECO:0000256" key="4">
    <source>
        <dbReference type="ARBA" id="ARBA00022958"/>
    </source>
</evidence>